<gene>
    <name evidence="1" type="ORF">LCGC14_2312720</name>
</gene>
<protein>
    <submittedName>
        <fullName evidence="1">Uncharacterized protein</fullName>
    </submittedName>
</protein>
<evidence type="ECO:0000313" key="1">
    <source>
        <dbReference type="EMBL" id="KKL49720.1"/>
    </source>
</evidence>
<organism evidence="1">
    <name type="scientific">marine sediment metagenome</name>
    <dbReference type="NCBI Taxonomy" id="412755"/>
    <lineage>
        <taxon>unclassified sequences</taxon>
        <taxon>metagenomes</taxon>
        <taxon>ecological metagenomes</taxon>
    </lineage>
</organism>
<dbReference type="EMBL" id="LAZR01032860">
    <property type="protein sequence ID" value="KKL49720.1"/>
    <property type="molecule type" value="Genomic_DNA"/>
</dbReference>
<comment type="caution">
    <text evidence="1">The sequence shown here is derived from an EMBL/GenBank/DDBJ whole genome shotgun (WGS) entry which is preliminary data.</text>
</comment>
<proteinExistence type="predicted"/>
<accession>A0A0F9EXJ0</accession>
<name>A0A0F9EXJ0_9ZZZZ</name>
<dbReference type="AlphaFoldDB" id="A0A0F9EXJ0"/>
<sequence>MPGAGLSAGALVGLVRKLYLDWPDHRPIKAGNATPAVAEWPVSVGIVFLIFNLDDTSRTIWQRPDFSFAYKDPISVNIHFTDVFQFAESPNFLGGAVEGRVNSF</sequence>
<reference evidence="1" key="1">
    <citation type="journal article" date="2015" name="Nature">
        <title>Complex archaea that bridge the gap between prokaryotes and eukaryotes.</title>
        <authorList>
            <person name="Spang A."/>
            <person name="Saw J.H."/>
            <person name="Jorgensen S.L."/>
            <person name="Zaremba-Niedzwiedzka K."/>
            <person name="Martijn J."/>
            <person name="Lind A.E."/>
            <person name="van Eijk R."/>
            <person name="Schleper C."/>
            <person name="Guy L."/>
            <person name="Ettema T.J."/>
        </authorList>
    </citation>
    <scope>NUCLEOTIDE SEQUENCE</scope>
</reference>